<dbReference type="Proteomes" id="UP000266673">
    <property type="component" value="Unassembled WGS sequence"/>
</dbReference>
<dbReference type="STRING" id="44941.A0A397TTS7"/>
<organism evidence="1 2">
    <name type="scientific">Gigaspora rosea</name>
    <dbReference type="NCBI Taxonomy" id="44941"/>
    <lineage>
        <taxon>Eukaryota</taxon>
        <taxon>Fungi</taxon>
        <taxon>Fungi incertae sedis</taxon>
        <taxon>Mucoromycota</taxon>
        <taxon>Glomeromycotina</taxon>
        <taxon>Glomeromycetes</taxon>
        <taxon>Diversisporales</taxon>
        <taxon>Gigasporaceae</taxon>
        <taxon>Gigaspora</taxon>
    </lineage>
</organism>
<keyword evidence="2" id="KW-1185">Reference proteome</keyword>
<gene>
    <name evidence="1" type="ORF">C2G38_2230871</name>
</gene>
<sequence length="195" mass="23697">MSNWQDKFENFEIITSWEKYKNPDKPKLKLNEYRLVKINFKLYLEVKTQKLEVTFLTDLKYFNLIQNHTWYCSKSQKDNTYYVKTNIKNKNILFHKIIYSNYKIIDHILRNGLDNRNINLRETTYNQNGLNCKLSKNNTSGYNGISKYGIYWLFQWFENKKHKVKYFKTKQLAIEFKLKHDKVTGNQNGYPVNYI</sequence>
<accession>A0A397TTS7</accession>
<dbReference type="OrthoDB" id="2426404at2759"/>
<proteinExistence type="predicted"/>
<evidence type="ECO:0000313" key="1">
    <source>
        <dbReference type="EMBL" id="RIB01430.1"/>
    </source>
</evidence>
<evidence type="ECO:0000313" key="2">
    <source>
        <dbReference type="Proteomes" id="UP000266673"/>
    </source>
</evidence>
<protein>
    <recommendedName>
        <fullName evidence="3">HNH nuclease domain-containing protein</fullName>
    </recommendedName>
</protein>
<evidence type="ECO:0008006" key="3">
    <source>
        <dbReference type="Google" id="ProtNLM"/>
    </source>
</evidence>
<name>A0A397TTS7_9GLOM</name>
<reference evidence="1 2" key="1">
    <citation type="submission" date="2018-06" db="EMBL/GenBank/DDBJ databases">
        <title>Comparative genomics reveals the genomic features of Rhizophagus irregularis, R. cerebriforme, R. diaphanum and Gigaspora rosea, and their symbiotic lifestyle signature.</title>
        <authorList>
            <person name="Morin E."/>
            <person name="San Clemente H."/>
            <person name="Chen E.C.H."/>
            <person name="De La Providencia I."/>
            <person name="Hainaut M."/>
            <person name="Kuo A."/>
            <person name="Kohler A."/>
            <person name="Murat C."/>
            <person name="Tang N."/>
            <person name="Roy S."/>
            <person name="Loubradou J."/>
            <person name="Henrissat B."/>
            <person name="Grigoriev I.V."/>
            <person name="Corradi N."/>
            <person name="Roux C."/>
            <person name="Martin F.M."/>
        </authorList>
    </citation>
    <scope>NUCLEOTIDE SEQUENCE [LARGE SCALE GENOMIC DNA]</scope>
    <source>
        <strain evidence="1 2">DAOM 194757</strain>
    </source>
</reference>
<dbReference type="SUPFAM" id="SSF54060">
    <property type="entry name" value="His-Me finger endonucleases"/>
    <property type="match status" value="1"/>
</dbReference>
<dbReference type="AlphaFoldDB" id="A0A397TTS7"/>
<dbReference type="InterPro" id="IPR044925">
    <property type="entry name" value="His-Me_finger_sf"/>
</dbReference>
<dbReference type="EMBL" id="QKWP01003129">
    <property type="protein sequence ID" value="RIB01430.1"/>
    <property type="molecule type" value="Genomic_DNA"/>
</dbReference>
<comment type="caution">
    <text evidence="1">The sequence shown here is derived from an EMBL/GenBank/DDBJ whole genome shotgun (WGS) entry which is preliminary data.</text>
</comment>